<accession>A0A1M4UBV6</accession>
<dbReference type="EMBL" id="FQTW01000002">
    <property type="protein sequence ID" value="SHE54030.1"/>
    <property type="molecule type" value="Genomic_DNA"/>
</dbReference>
<dbReference type="InterPro" id="IPR011990">
    <property type="entry name" value="TPR-like_helical_dom_sf"/>
</dbReference>
<dbReference type="Gene3D" id="1.25.40.10">
    <property type="entry name" value="Tetratricopeptide repeat domain"/>
    <property type="match status" value="1"/>
</dbReference>
<dbReference type="AlphaFoldDB" id="A0A1M4UBV6"/>
<dbReference type="SUPFAM" id="SSF81901">
    <property type="entry name" value="HCP-like"/>
    <property type="match status" value="1"/>
</dbReference>
<organism evidence="1 2">
    <name type="scientific">Psychroflexus salarius</name>
    <dbReference type="NCBI Taxonomy" id="1155689"/>
    <lineage>
        <taxon>Bacteria</taxon>
        <taxon>Pseudomonadati</taxon>
        <taxon>Bacteroidota</taxon>
        <taxon>Flavobacteriia</taxon>
        <taxon>Flavobacteriales</taxon>
        <taxon>Flavobacteriaceae</taxon>
        <taxon>Psychroflexus</taxon>
    </lineage>
</organism>
<sequence length="282" mass="32113">MKYFWFTVLIIISIQSWSQNQFGEAKKAYNNADFTKAKTILLSLPQKDRYKVESRALLGQTYARLEQWQKAAETNKVLVEQFPNNAEYHFRYGGALGLYAKSVNRFKALTLLGDVKLHLKKATKLDSQHIESRWALVQLYMELPGIIGGSKSTAYKYANQLEKISPVDAALAKGYIESYDGNFNQAEKFYLKAVAIGKSKTCFEKLIALYRDFNKTKQQISTAIKAYQVTNHLNFIFQLNSIKNLASYSTSELKSILVQVSSKKLSSEEKLKLKQLKSKLAS</sequence>
<dbReference type="Proteomes" id="UP000184462">
    <property type="component" value="Unassembled WGS sequence"/>
</dbReference>
<protein>
    <recommendedName>
        <fullName evidence="3">Tetratricopeptide repeat-containing protein</fullName>
    </recommendedName>
</protein>
<name>A0A1M4UBV6_9FLAO</name>
<dbReference type="OrthoDB" id="1416278at2"/>
<proteinExistence type="predicted"/>
<reference evidence="1 2" key="1">
    <citation type="submission" date="2016-11" db="EMBL/GenBank/DDBJ databases">
        <authorList>
            <person name="Jaros S."/>
            <person name="Januszkiewicz K."/>
            <person name="Wedrychowicz H."/>
        </authorList>
    </citation>
    <scope>NUCLEOTIDE SEQUENCE [LARGE SCALE GENOMIC DNA]</scope>
    <source>
        <strain evidence="1 2">DSM 25661</strain>
    </source>
</reference>
<evidence type="ECO:0000313" key="2">
    <source>
        <dbReference type="Proteomes" id="UP000184462"/>
    </source>
</evidence>
<evidence type="ECO:0008006" key="3">
    <source>
        <dbReference type="Google" id="ProtNLM"/>
    </source>
</evidence>
<dbReference type="RefSeq" id="WP_073192373.1">
    <property type="nucleotide sequence ID" value="NZ_FQTW01000002.1"/>
</dbReference>
<evidence type="ECO:0000313" key="1">
    <source>
        <dbReference type="EMBL" id="SHE54030.1"/>
    </source>
</evidence>
<gene>
    <name evidence="1" type="ORF">SAMN05444278_102277</name>
</gene>
<dbReference type="STRING" id="1155689.SAMN05444278_102277"/>
<keyword evidence="2" id="KW-1185">Reference proteome</keyword>